<reference evidence="2 3" key="1">
    <citation type="submission" date="2023-04" db="EMBL/GenBank/DDBJ databases">
        <title>Genome of Basidiobolus ranarum AG-B5.</title>
        <authorList>
            <person name="Stajich J.E."/>
            <person name="Carter-House D."/>
            <person name="Gryganskyi A."/>
        </authorList>
    </citation>
    <scope>NUCLEOTIDE SEQUENCE [LARGE SCALE GENOMIC DNA]</scope>
    <source>
        <strain evidence="2 3">AG-B5</strain>
    </source>
</reference>
<sequence>MSESSSHSPLVSAKHQQSNTRNPTFNQNELDFTPKRSPPPPPKLSKPDSARVRHRFGPKSA</sequence>
<organism evidence="2 3">
    <name type="scientific">Basidiobolus ranarum</name>
    <dbReference type="NCBI Taxonomy" id="34480"/>
    <lineage>
        <taxon>Eukaryota</taxon>
        <taxon>Fungi</taxon>
        <taxon>Fungi incertae sedis</taxon>
        <taxon>Zoopagomycota</taxon>
        <taxon>Entomophthoromycotina</taxon>
        <taxon>Basidiobolomycetes</taxon>
        <taxon>Basidiobolales</taxon>
        <taxon>Basidiobolaceae</taxon>
        <taxon>Basidiobolus</taxon>
    </lineage>
</organism>
<feature type="region of interest" description="Disordered" evidence="1">
    <location>
        <begin position="1"/>
        <end position="61"/>
    </location>
</feature>
<accession>A0ABR2VSU6</accession>
<dbReference type="Proteomes" id="UP001479436">
    <property type="component" value="Unassembled WGS sequence"/>
</dbReference>
<evidence type="ECO:0000313" key="3">
    <source>
        <dbReference type="Proteomes" id="UP001479436"/>
    </source>
</evidence>
<proteinExistence type="predicted"/>
<evidence type="ECO:0000313" key="2">
    <source>
        <dbReference type="EMBL" id="KAK9700572.1"/>
    </source>
</evidence>
<protein>
    <submittedName>
        <fullName evidence="2">Uncharacterized protein</fullName>
    </submittedName>
</protein>
<feature type="non-terminal residue" evidence="2">
    <location>
        <position position="61"/>
    </location>
</feature>
<keyword evidence="3" id="KW-1185">Reference proteome</keyword>
<feature type="compositionally biased region" description="Basic residues" evidence="1">
    <location>
        <begin position="52"/>
        <end position="61"/>
    </location>
</feature>
<gene>
    <name evidence="2" type="ORF">K7432_012137</name>
</gene>
<dbReference type="EMBL" id="JASJQH010007892">
    <property type="protein sequence ID" value="KAK9700572.1"/>
    <property type="molecule type" value="Genomic_DNA"/>
</dbReference>
<comment type="caution">
    <text evidence="2">The sequence shown here is derived from an EMBL/GenBank/DDBJ whole genome shotgun (WGS) entry which is preliminary data.</text>
</comment>
<feature type="compositionally biased region" description="Polar residues" evidence="1">
    <location>
        <begin position="1"/>
        <end position="30"/>
    </location>
</feature>
<name>A0ABR2VSU6_9FUNG</name>
<evidence type="ECO:0000256" key="1">
    <source>
        <dbReference type="SAM" id="MobiDB-lite"/>
    </source>
</evidence>